<evidence type="ECO:0000259" key="1">
    <source>
        <dbReference type="Pfam" id="PF13530"/>
    </source>
</evidence>
<sequence>MNKYLLAKDDFDKFYDLYLYSFNRTDSKQRRDVLKERYDHSKVYGIMNESNLGSGLLSIPFNINFHGVDFKMNGIGDVMSAPEFGGRGGASSLMKAALSDMYQDNVTLSYLAPFSFGYYRQFGYEQVFDHTKITIKNTDLPKVEVGQHGHVKRLNINELPDDAKKMYFEANFLGGVTRPQWWWSHMEEKHSDYKVALAYDDDDKLIGYLVYYSQAETFYIQEWINSNHLSRQLLLKFITKHQSIFSNFVYESPEPDFKADLLADPYSAKLEVVPYMMARIVNLEDFMLRYPVKKMNLPKVHFQVKDSLEWNDHTYSLAINDGIVNFEEADGIGADFEISIQDLTKAAFGYRSLNSLFEHGVIKGDIKQINAVNDVFVQIKPQLIDYF</sequence>
<evidence type="ECO:0000313" key="4">
    <source>
        <dbReference type="Proteomes" id="UP000414364"/>
    </source>
</evidence>
<dbReference type="SUPFAM" id="SSF55718">
    <property type="entry name" value="SCP-like"/>
    <property type="match status" value="1"/>
</dbReference>
<dbReference type="InterPro" id="IPR025559">
    <property type="entry name" value="Eis_dom"/>
</dbReference>
<feature type="domain" description="Enhanced intracellular survival protein" evidence="1">
    <location>
        <begin position="285"/>
        <end position="382"/>
    </location>
</feature>
<dbReference type="InterPro" id="IPR041380">
    <property type="entry name" value="Acetyltransf_17"/>
</dbReference>
<gene>
    <name evidence="3" type="ORF">FHL06_00515</name>
</gene>
<dbReference type="RefSeq" id="WP_153384295.1">
    <property type="nucleotide sequence ID" value="NZ_VDFP01000001.1"/>
</dbReference>
<dbReference type="Proteomes" id="UP000414364">
    <property type="component" value="Unassembled WGS sequence"/>
</dbReference>
<dbReference type="PANTHER" id="PTHR37817">
    <property type="entry name" value="N-ACETYLTRANSFERASE EIS"/>
    <property type="match status" value="1"/>
</dbReference>
<proteinExistence type="predicted"/>
<dbReference type="Pfam" id="PF17668">
    <property type="entry name" value="Acetyltransf_17"/>
    <property type="match status" value="1"/>
</dbReference>
<dbReference type="Pfam" id="PF13530">
    <property type="entry name" value="SCP2_2"/>
    <property type="match status" value="1"/>
</dbReference>
<dbReference type="InterPro" id="IPR036527">
    <property type="entry name" value="SCP2_sterol-bd_dom_sf"/>
</dbReference>
<dbReference type="GO" id="GO:0034069">
    <property type="term" value="F:aminoglycoside N-acetyltransferase activity"/>
    <property type="evidence" value="ECO:0007669"/>
    <property type="project" value="TreeGrafter"/>
</dbReference>
<protein>
    <submittedName>
        <fullName evidence="3">GNAT family N-acetyltransferase</fullName>
    </submittedName>
</protein>
<dbReference type="Pfam" id="PF13527">
    <property type="entry name" value="Acetyltransf_9"/>
    <property type="match status" value="1"/>
</dbReference>
<dbReference type="GO" id="GO:0030649">
    <property type="term" value="P:aminoglycoside antibiotic catabolic process"/>
    <property type="evidence" value="ECO:0007669"/>
    <property type="project" value="TreeGrafter"/>
</dbReference>
<accession>A0A5P0ZL89</accession>
<dbReference type="PANTHER" id="PTHR37817:SF1">
    <property type="entry name" value="N-ACETYLTRANSFERASE EIS"/>
    <property type="match status" value="1"/>
</dbReference>
<keyword evidence="3" id="KW-0808">Transferase</keyword>
<evidence type="ECO:0000313" key="3">
    <source>
        <dbReference type="EMBL" id="MQS74879.1"/>
    </source>
</evidence>
<evidence type="ECO:0000259" key="2">
    <source>
        <dbReference type="Pfam" id="PF17668"/>
    </source>
</evidence>
<dbReference type="SUPFAM" id="SSF55729">
    <property type="entry name" value="Acyl-CoA N-acyltransferases (Nat)"/>
    <property type="match status" value="1"/>
</dbReference>
<dbReference type="EMBL" id="VDFP01000001">
    <property type="protein sequence ID" value="MQS74879.1"/>
    <property type="molecule type" value="Genomic_DNA"/>
</dbReference>
<comment type="caution">
    <text evidence="3">The sequence shown here is derived from an EMBL/GenBank/DDBJ whole genome shotgun (WGS) entry which is preliminary data.</text>
</comment>
<organism evidence="3 4">
    <name type="scientific">Companilactobacillus halodurans</name>
    <dbReference type="NCBI Taxonomy" id="2584183"/>
    <lineage>
        <taxon>Bacteria</taxon>
        <taxon>Bacillati</taxon>
        <taxon>Bacillota</taxon>
        <taxon>Bacilli</taxon>
        <taxon>Lactobacillales</taxon>
        <taxon>Lactobacillaceae</taxon>
        <taxon>Companilactobacillus</taxon>
    </lineage>
</organism>
<dbReference type="Gene3D" id="3.30.1050.10">
    <property type="entry name" value="SCP2 sterol-binding domain"/>
    <property type="match status" value="1"/>
</dbReference>
<dbReference type="InterPro" id="IPR016181">
    <property type="entry name" value="Acyl_CoA_acyltransferase"/>
</dbReference>
<dbReference type="AlphaFoldDB" id="A0A5P0ZL89"/>
<dbReference type="InterPro" id="IPR051554">
    <property type="entry name" value="Acetyltransferase_Eis"/>
</dbReference>
<name>A0A5P0ZL89_9LACO</name>
<feature type="domain" description="Eis-like acetyltransferase" evidence="2">
    <location>
        <begin position="174"/>
        <end position="280"/>
    </location>
</feature>
<reference evidence="3 4" key="1">
    <citation type="journal article" date="2019" name="Syst. Appl. Microbiol.">
        <title>Polyphasic characterization of two novel Lactobacillus spp. isolated from blown salami packages: Description of Lactobacillus halodurans sp. nov. and Lactobacillus salsicarnum sp. nov.</title>
        <authorList>
            <person name="Schuster J.A."/>
            <person name="Klingl A."/>
            <person name="Vogel R.F."/>
            <person name="Ehrmann M.A."/>
        </authorList>
    </citation>
    <scope>NUCLEOTIDE SEQUENCE [LARGE SCALE GENOMIC DNA]</scope>
    <source>
        <strain evidence="3 4">TMW 1.2172</strain>
    </source>
</reference>
<dbReference type="Gene3D" id="3.40.630.30">
    <property type="match status" value="2"/>
</dbReference>